<evidence type="ECO:0000256" key="2">
    <source>
        <dbReference type="ARBA" id="ARBA00022723"/>
    </source>
</evidence>
<dbReference type="SUPFAM" id="SSF57701">
    <property type="entry name" value="Zn2/Cys6 DNA-binding domain"/>
    <property type="match status" value="1"/>
</dbReference>
<dbReference type="AlphaFoldDB" id="A0A8H7TER8"/>
<dbReference type="PROSITE" id="PS50048">
    <property type="entry name" value="ZN2_CY6_FUNGAL_2"/>
    <property type="match status" value="1"/>
</dbReference>
<dbReference type="PROSITE" id="PS00463">
    <property type="entry name" value="ZN2_CY6_FUNGAL_1"/>
    <property type="match status" value="1"/>
</dbReference>
<dbReference type="InterPro" id="IPR050613">
    <property type="entry name" value="Sec_Metabolite_Reg"/>
</dbReference>
<dbReference type="GO" id="GO:0003677">
    <property type="term" value="F:DNA binding"/>
    <property type="evidence" value="ECO:0007669"/>
    <property type="project" value="InterPro"/>
</dbReference>
<dbReference type="GO" id="GO:0000981">
    <property type="term" value="F:DNA-binding transcription factor activity, RNA polymerase II-specific"/>
    <property type="evidence" value="ECO:0007669"/>
    <property type="project" value="InterPro"/>
</dbReference>
<dbReference type="GO" id="GO:0008270">
    <property type="term" value="F:zinc ion binding"/>
    <property type="evidence" value="ECO:0007669"/>
    <property type="project" value="InterPro"/>
</dbReference>
<feature type="region of interest" description="Disordered" evidence="4">
    <location>
        <begin position="120"/>
        <end position="151"/>
    </location>
</feature>
<dbReference type="InterPro" id="IPR007219">
    <property type="entry name" value="XnlR_reg_dom"/>
</dbReference>
<reference evidence="6" key="1">
    <citation type="submission" date="2021-02" db="EMBL/GenBank/DDBJ databases">
        <title>Genome sequence Cadophora malorum strain M34.</title>
        <authorList>
            <person name="Stefanovic E."/>
            <person name="Vu D."/>
            <person name="Scully C."/>
            <person name="Dijksterhuis J."/>
            <person name="Roader J."/>
            <person name="Houbraken J."/>
        </authorList>
    </citation>
    <scope>NUCLEOTIDE SEQUENCE</scope>
    <source>
        <strain evidence="6">M34</strain>
    </source>
</reference>
<feature type="compositionally biased region" description="Acidic residues" evidence="4">
    <location>
        <begin position="13"/>
        <end position="22"/>
    </location>
</feature>
<dbReference type="Proteomes" id="UP000664132">
    <property type="component" value="Unassembled WGS sequence"/>
</dbReference>
<comment type="subcellular location">
    <subcellularLocation>
        <location evidence="1">Nucleus</location>
    </subcellularLocation>
</comment>
<feature type="region of interest" description="Disordered" evidence="4">
    <location>
        <begin position="1"/>
        <end position="58"/>
    </location>
</feature>
<dbReference type="GO" id="GO:0005634">
    <property type="term" value="C:nucleus"/>
    <property type="evidence" value="ECO:0007669"/>
    <property type="project" value="UniProtKB-SubCell"/>
</dbReference>
<dbReference type="Pfam" id="PF04082">
    <property type="entry name" value="Fungal_trans"/>
    <property type="match status" value="1"/>
</dbReference>
<dbReference type="CDD" id="cd00067">
    <property type="entry name" value="GAL4"/>
    <property type="match status" value="1"/>
</dbReference>
<evidence type="ECO:0000256" key="4">
    <source>
        <dbReference type="SAM" id="MobiDB-lite"/>
    </source>
</evidence>
<feature type="domain" description="Zn(2)-C6 fungal-type" evidence="5">
    <location>
        <begin position="40"/>
        <end position="71"/>
    </location>
</feature>
<comment type="caution">
    <text evidence="6">The sequence shown here is derived from an EMBL/GenBank/DDBJ whole genome shotgun (WGS) entry which is preliminary data.</text>
</comment>
<keyword evidence="7" id="KW-1185">Reference proteome</keyword>
<dbReference type="GO" id="GO:0006351">
    <property type="term" value="P:DNA-templated transcription"/>
    <property type="evidence" value="ECO:0007669"/>
    <property type="project" value="InterPro"/>
</dbReference>
<dbReference type="SMART" id="SM00066">
    <property type="entry name" value="GAL4"/>
    <property type="match status" value="1"/>
</dbReference>
<keyword evidence="3" id="KW-0539">Nucleus</keyword>
<dbReference type="CDD" id="cd12148">
    <property type="entry name" value="fungal_TF_MHR"/>
    <property type="match status" value="1"/>
</dbReference>
<dbReference type="EMBL" id="JAFJYH010000136">
    <property type="protein sequence ID" value="KAG4418126.1"/>
    <property type="molecule type" value="Genomic_DNA"/>
</dbReference>
<accession>A0A8H7TER8</accession>
<evidence type="ECO:0000256" key="3">
    <source>
        <dbReference type="ARBA" id="ARBA00023242"/>
    </source>
</evidence>
<dbReference type="InterPro" id="IPR001138">
    <property type="entry name" value="Zn2Cys6_DnaBD"/>
</dbReference>
<dbReference type="Gene3D" id="4.10.240.10">
    <property type="entry name" value="Zn(2)-C6 fungal-type DNA-binding domain"/>
    <property type="match status" value="1"/>
</dbReference>
<dbReference type="OrthoDB" id="5431381at2759"/>
<evidence type="ECO:0000313" key="6">
    <source>
        <dbReference type="EMBL" id="KAG4418126.1"/>
    </source>
</evidence>
<organism evidence="6 7">
    <name type="scientific">Cadophora malorum</name>
    <dbReference type="NCBI Taxonomy" id="108018"/>
    <lineage>
        <taxon>Eukaryota</taxon>
        <taxon>Fungi</taxon>
        <taxon>Dikarya</taxon>
        <taxon>Ascomycota</taxon>
        <taxon>Pezizomycotina</taxon>
        <taxon>Leotiomycetes</taxon>
        <taxon>Helotiales</taxon>
        <taxon>Ploettnerulaceae</taxon>
        <taxon>Cadophora</taxon>
    </lineage>
</organism>
<dbReference type="InterPro" id="IPR036864">
    <property type="entry name" value="Zn2-C6_fun-type_DNA-bd_sf"/>
</dbReference>
<dbReference type="Pfam" id="PF00172">
    <property type="entry name" value="Zn_clus"/>
    <property type="match status" value="1"/>
</dbReference>
<keyword evidence="2" id="KW-0479">Metal-binding</keyword>
<name>A0A8H7TER8_9HELO</name>
<sequence>MSSSAEANSIDPELSDAQEDPNNDVPSSKQPQKRNRPTLSCTNCRHSKLKCDRKQPCSQCIKRGRASQCTLPQQVARRRPAVSMQNRLKHLESLVKDVMGGQSPLPTTQHESLAKDSTISIAPADSDGPGVHQTSERELSKGPSPQSGNVLFRPNEKATYVGATHWAAILEDVSAPIEYPESLLIEQIEEVKSYFEDAEEVLDEEDIRPFSSLAFNTATPATKSDLIDALPPRIVVDRFVSRYFNSNSPSLQIMHRPSFQRAYKRFWIDPGGTPISWLALVYSIMIQASVAILGSGEDFPDVRGAPLEMINSYRECCVQSLVLSNYTKPGTYTIETLALYMETEFLLSIGDQVHCYLLCGNAIRLALRMGLHRDASKVGGGTITPFQAEMRRRLWYHLCQIDLLGSTHMGLPGMVHAVSSDSMIPKNLRDEDFDEDSTEIPPSRPESELTPMSYTICKGRICLIATRVVALANLVTDPSYDEVLELDRLLHEARSQVPQFYRLDLSDLSITESPDTIIKKYSIELLYHSSRCMLHRKFLLMQKTNPEFGYSKVAGLDASIQLLRCQASIHEAASPGGPLARDRWFFSTLSLHNFLVANMIVYLSIMQGFIGADGRRVPPSDLTNDQQRIIQILEQSNTVWQGMIEVSAEAKKCAAVVGIMMNKVHLALGTGLESRPVYDNIEACESKTASLVSNLSLNGFQSTNSSFLLAMAPQSAWATGTAQSTTPSSGLGIPLEAELITSPMEPFGDMVGLPDGFDWEIFDNHVRPPPVLDQPWPDFSQNLGLENMDFYDL</sequence>
<dbReference type="SMART" id="SM00906">
    <property type="entry name" value="Fungal_trans"/>
    <property type="match status" value="1"/>
</dbReference>
<proteinExistence type="predicted"/>
<evidence type="ECO:0000313" key="7">
    <source>
        <dbReference type="Proteomes" id="UP000664132"/>
    </source>
</evidence>
<protein>
    <recommendedName>
        <fullName evidence="5">Zn(2)-C6 fungal-type domain-containing protein</fullName>
    </recommendedName>
</protein>
<dbReference type="PANTHER" id="PTHR31001:SF49">
    <property type="entry name" value="ZN(II)2CYS6 TRANSCRIPTION FACTOR (EUROFUNG)"/>
    <property type="match status" value="1"/>
</dbReference>
<dbReference type="PANTHER" id="PTHR31001">
    <property type="entry name" value="UNCHARACTERIZED TRANSCRIPTIONAL REGULATORY PROTEIN"/>
    <property type="match status" value="1"/>
</dbReference>
<evidence type="ECO:0000259" key="5">
    <source>
        <dbReference type="PROSITE" id="PS50048"/>
    </source>
</evidence>
<evidence type="ECO:0000256" key="1">
    <source>
        <dbReference type="ARBA" id="ARBA00004123"/>
    </source>
</evidence>
<gene>
    <name evidence="6" type="ORF">IFR04_008719</name>
</gene>